<dbReference type="GO" id="GO:0001786">
    <property type="term" value="F:phosphatidylserine binding"/>
    <property type="evidence" value="ECO:0007669"/>
    <property type="project" value="TreeGrafter"/>
</dbReference>
<organism evidence="3 4">
    <name type="scientific">Calicophoron daubneyi</name>
    <name type="common">Rumen fluke</name>
    <name type="synonym">Paramphistomum daubneyi</name>
    <dbReference type="NCBI Taxonomy" id="300641"/>
    <lineage>
        <taxon>Eukaryota</taxon>
        <taxon>Metazoa</taxon>
        <taxon>Spiralia</taxon>
        <taxon>Lophotrochozoa</taxon>
        <taxon>Platyhelminthes</taxon>
        <taxon>Trematoda</taxon>
        <taxon>Digenea</taxon>
        <taxon>Plagiorchiida</taxon>
        <taxon>Pronocephalata</taxon>
        <taxon>Paramphistomoidea</taxon>
        <taxon>Paramphistomidae</taxon>
        <taxon>Calicophoron</taxon>
    </lineage>
</organism>
<feature type="domain" description="C2" evidence="2">
    <location>
        <begin position="94"/>
        <end position="218"/>
    </location>
</feature>
<comment type="caution">
    <text evidence="3">The sequence shown here is derived from an EMBL/GenBank/DDBJ whole genome shotgun (WGS) entry which is preliminary data.</text>
</comment>
<dbReference type="GO" id="GO:0030672">
    <property type="term" value="C:synaptic vesicle membrane"/>
    <property type="evidence" value="ECO:0007669"/>
    <property type="project" value="TreeGrafter"/>
</dbReference>
<dbReference type="Proteomes" id="UP001497525">
    <property type="component" value="Unassembled WGS sequence"/>
</dbReference>
<dbReference type="GO" id="GO:0005509">
    <property type="term" value="F:calcium ion binding"/>
    <property type="evidence" value="ECO:0007669"/>
    <property type="project" value="TreeGrafter"/>
</dbReference>
<dbReference type="GO" id="GO:0048488">
    <property type="term" value="P:synaptic vesicle endocytosis"/>
    <property type="evidence" value="ECO:0007669"/>
    <property type="project" value="TreeGrafter"/>
</dbReference>
<evidence type="ECO:0000256" key="1">
    <source>
        <dbReference type="SAM" id="Phobius"/>
    </source>
</evidence>
<dbReference type="CDD" id="cd00030">
    <property type="entry name" value="C2"/>
    <property type="match status" value="1"/>
</dbReference>
<dbReference type="PANTHER" id="PTHR10024">
    <property type="entry name" value="SYNAPTOTAGMIN"/>
    <property type="match status" value="1"/>
</dbReference>
<keyword evidence="1" id="KW-0812">Transmembrane</keyword>
<dbReference type="PANTHER" id="PTHR10024:SF250">
    <property type="entry name" value="SYNAPTOTAGMIN-13"/>
    <property type="match status" value="1"/>
</dbReference>
<dbReference type="SMART" id="SM00239">
    <property type="entry name" value="C2"/>
    <property type="match status" value="2"/>
</dbReference>
<dbReference type="InterPro" id="IPR035892">
    <property type="entry name" value="C2_domain_sf"/>
</dbReference>
<proteinExistence type="predicted"/>
<evidence type="ECO:0000313" key="3">
    <source>
        <dbReference type="EMBL" id="CAL5131828.1"/>
    </source>
</evidence>
<name>A0AAV2T2Z1_CALDB</name>
<protein>
    <recommendedName>
        <fullName evidence="2">C2 domain-containing protein</fullName>
    </recommendedName>
</protein>
<sequence>MVSAETVRSNNPDNLTKSSFLVNLAVTFHVVSIPLAIFIFILVLIGCVLFIVCIILIVRCCLHQRYIAKRKKRTFKSVYVDQIPGVQQINAEEKSGMLEYSLEYNLKQSELAVGVQQAMDLRGRKEDEEVDPYVVVTLQRMPTSKTKGEEVKTHVRKHTSHPTWQQQFIFSVQEAEVPNIVITFEVFDYDSIGQDRSLGRLRVALRDLDMSEFTGRVLEKTELLGVSQAEGNGMGELCVGLGYYPQAERIDVTIYEARQLNLGGLVPEGRHGRLEVQVELYLGRKSLGKGNTKHKHELVNPYFNEKMSFSVKPKDIDQCSALCRLVRKRRLGMRRTLGEARIGEGASLSNAVKQWEDMVAGPNKTHVMWHALLPPDSDTV</sequence>
<dbReference type="GO" id="GO:0030276">
    <property type="term" value="F:clathrin binding"/>
    <property type="evidence" value="ECO:0007669"/>
    <property type="project" value="TreeGrafter"/>
</dbReference>
<dbReference type="Gene3D" id="2.60.40.150">
    <property type="entry name" value="C2 domain"/>
    <property type="match status" value="2"/>
</dbReference>
<dbReference type="GO" id="GO:0031045">
    <property type="term" value="C:dense core granule"/>
    <property type="evidence" value="ECO:0007669"/>
    <property type="project" value="TreeGrafter"/>
</dbReference>
<dbReference type="SUPFAM" id="SSF49562">
    <property type="entry name" value="C2 domain (Calcium/lipid-binding domain, CaLB)"/>
    <property type="match status" value="2"/>
</dbReference>
<dbReference type="GO" id="GO:0005544">
    <property type="term" value="F:calcium-dependent phospholipid binding"/>
    <property type="evidence" value="ECO:0007669"/>
    <property type="project" value="TreeGrafter"/>
</dbReference>
<accession>A0AAV2T2Z1</accession>
<dbReference type="GO" id="GO:0030424">
    <property type="term" value="C:axon"/>
    <property type="evidence" value="ECO:0007669"/>
    <property type="project" value="TreeGrafter"/>
</dbReference>
<gene>
    <name evidence="3" type="ORF">CDAUBV1_LOCUS4368</name>
</gene>
<reference evidence="3" key="1">
    <citation type="submission" date="2024-06" db="EMBL/GenBank/DDBJ databases">
        <authorList>
            <person name="Liu X."/>
            <person name="Lenzi L."/>
            <person name="Haldenby T S."/>
            <person name="Uol C."/>
        </authorList>
    </citation>
    <scope>NUCLEOTIDE SEQUENCE</scope>
</reference>
<feature type="domain" description="C2" evidence="2">
    <location>
        <begin position="233"/>
        <end position="370"/>
    </location>
</feature>
<keyword evidence="1" id="KW-1133">Transmembrane helix</keyword>
<dbReference type="PROSITE" id="PS50004">
    <property type="entry name" value="C2"/>
    <property type="match status" value="2"/>
</dbReference>
<feature type="transmembrane region" description="Helical" evidence="1">
    <location>
        <begin position="33"/>
        <end position="62"/>
    </location>
</feature>
<evidence type="ECO:0000259" key="2">
    <source>
        <dbReference type="PROSITE" id="PS50004"/>
    </source>
</evidence>
<keyword evidence="1" id="KW-0472">Membrane</keyword>
<dbReference type="AlphaFoldDB" id="A0AAV2T2Z1"/>
<dbReference type="GO" id="GO:0000149">
    <property type="term" value="F:SNARE binding"/>
    <property type="evidence" value="ECO:0007669"/>
    <property type="project" value="TreeGrafter"/>
</dbReference>
<dbReference type="CDD" id="cd00276">
    <property type="entry name" value="C2B_Synaptotagmin"/>
    <property type="match status" value="1"/>
</dbReference>
<dbReference type="InterPro" id="IPR000008">
    <property type="entry name" value="C2_dom"/>
</dbReference>
<evidence type="ECO:0000313" key="4">
    <source>
        <dbReference type="Proteomes" id="UP001497525"/>
    </source>
</evidence>
<dbReference type="GO" id="GO:0005886">
    <property type="term" value="C:plasma membrane"/>
    <property type="evidence" value="ECO:0007669"/>
    <property type="project" value="TreeGrafter"/>
</dbReference>
<dbReference type="EMBL" id="CAXLJL010000109">
    <property type="protein sequence ID" value="CAL5131828.1"/>
    <property type="molecule type" value="Genomic_DNA"/>
</dbReference>
<dbReference type="Pfam" id="PF00168">
    <property type="entry name" value="C2"/>
    <property type="match status" value="2"/>
</dbReference>
<dbReference type="GO" id="GO:0048791">
    <property type="term" value="P:calcium ion-regulated exocytosis of neurotransmitter"/>
    <property type="evidence" value="ECO:0007669"/>
    <property type="project" value="TreeGrafter"/>
</dbReference>